<comment type="similarity">
    <text evidence="2">Belongs to the BMP lipoprotein family.</text>
</comment>
<dbReference type="EMBL" id="CP074133">
    <property type="protein sequence ID" value="QUX22017.1"/>
    <property type="molecule type" value="Genomic_DNA"/>
</dbReference>
<keyword evidence="4 7" id="KW-0732">Signal</keyword>
<dbReference type="PANTHER" id="PTHR34296:SF2">
    <property type="entry name" value="ABC TRANSPORTER GUANOSINE-BINDING PROTEIN NUPN"/>
    <property type="match status" value="1"/>
</dbReference>
<dbReference type="PANTHER" id="PTHR34296">
    <property type="entry name" value="TRANSCRIPTIONAL ACTIVATOR PROTEIN MED"/>
    <property type="match status" value="1"/>
</dbReference>
<keyword evidence="3" id="KW-1003">Cell membrane</keyword>
<evidence type="ECO:0000313" key="10">
    <source>
        <dbReference type="Proteomes" id="UP000676079"/>
    </source>
</evidence>
<keyword evidence="10" id="KW-1185">Reference proteome</keyword>
<evidence type="ECO:0000256" key="5">
    <source>
        <dbReference type="ARBA" id="ARBA00023136"/>
    </source>
</evidence>
<dbReference type="PROSITE" id="PS51257">
    <property type="entry name" value="PROKAR_LIPOPROTEIN"/>
    <property type="match status" value="1"/>
</dbReference>
<keyword evidence="5" id="KW-0472">Membrane</keyword>
<dbReference type="RefSeq" id="WP_220563241.1">
    <property type="nucleotide sequence ID" value="NZ_CP074133.1"/>
</dbReference>
<name>A0ABX8BJ26_9ACTN</name>
<dbReference type="InterPro" id="IPR003760">
    <property type="entry name" value="PnrA-like"/>
</dbReference>
<proteinExistence type="inferred from homology"/>
<dbReference type="SUPFAM" id="SSF53822">
    <property type="entry name" value="Periplasmic binding protein-like I"/>
    <property type="match status" value="1"/>
</dbReference>
<feature type="chain" id="PRO_5045265973" evidence="7">
    <location>
        <begin position="24"/>
        <end position="331"/>
    </location>
</feature>
<keyword evidence="6" id="KW-0449">Lipoprotein</keyword>
<evidence type="ECO:0000256" key="2">
    <source>
        <dbReference type="ARBA" id="ARBA00008610"/>
    </source>
</evidence>
<dbReference type="Pfam" id="PF02608">
    <property type="entry name" value="Bmp"/>
    <property type="match status" value="1"/>
</dbReference>
<dbReference type="Proteomes" id="UP000676079">
    <property type="component" value="Chromosome"/>
</dbReference>
<protein>
    <submittedName>
        <fullName evidence="9">BMP family protein</fullName>
    </submittedName>
</protein>
<accession>A0ABX8BJ26</accession>
<evidence type="ECO:0000256" key="7">
    <source>
        <dbReference type="SAM" id="SignalP"/>
    </source>
</evidence>
<evidence type="ECO:0000256" key="1">
    <source>
        <dbReference type="ARBA" id="ARBA00004193"/>
    </source>
</evidence>
<dbReference type="InterPro" id="IPR050957">
    <property type="entry name" value="BMP_lipoprotein"/>
</dbReference>
<feature type="domain" description="ABC transporter substrate-binding protein PnrA-like" evidence="8">
    <location>
        <begin position="38"/>
        <end position="302"/>
    </location>
</feature>
<evidence type="ECO:0000313" key="9">
    <source>
        <dbReference type="EMBL" id="QUX22017.1"/>
    </source>
</evidence>
<gene>
    <name evidence="9" type="ORF">KGD84_27250</name>
</gene>
<organism evidence="9 10">
    <name type="scientific">Nocardiopsis changdeensis</name>
    <dbReference type="NCBI Taxonomy" id="2831969"/>
    <lineage>
        <taxon>Bacteria</taxon>
        <taxon>Bacillati</taxon>
        <taxon>Actinomycetota</taxon>
        <taxon>Actinomycetes</taxon>
        <taxon>Streptosporangiales</taxon>
        <taxon>Nocardiopsidaceae</taxon>
        <taxon>Nocardiopsis</taxon>
    </lineage>
</organism>
<dbReference type="InterPro" id="IPR028082">
    <property type="entry name" value="Peripla_BP_I"/>
</dbReference>
<feature type="signal peptide" evidence="7">
    <location>
        <begin position="1"/>
        <end position="23"/>
    </location>
</feature>
<reference evidence="9 10" key="1">
    <citation type="submission" date="2021-05" db="EMBL/GenBank/DDBJ databases">
        <title>Direct Submission.</title>
        <authorList>
            <person name="Li K."/>
            <person name="Gao J."/>
        </authorList>
    </citation>
    <scope>NUCLEOTIDE SEQUENCE [LARGE SCALE GENOMIC DNA]</scope>
    <source>
        <strain evidence="9 10">Mg02</strain>
    </source>
</reference>
<comment type="subcellular location">
    <subcellularLocation>
        <location evidence="1">Cell membrane</location>
        <topology evidence="1">Lipid-anchor</topology>
    </subcellularLocation>
</comment>
<evidence type="ECO:0000259" key="8">
    <source>
        <dbReference type="Pfam" id="PF02608"/>
    </source>
</evidence>
<evidence type="ECO:0000256" key="3">
    <source>
        <dbReference type="ARBA" id="ARBA00022475"/>
    </source>
</evidence>
<evidence type="ECO:0000256" key="6">
    <source>
        <dbReference type="ARBA" id="ARBA00023288"/>
    </source>
</evidence>
<evidence type="ECO:0000256" key="4">
    <source>
        <dbReference type="ARBA" id="ARBA00022729"/>
    </source>
</evidence>
<dbReference type="CDD" id="cd06304">
    <property type="entry name" value="PBP1_BmpA_Med_PnrA-like"/>
    <property type="match status" value="1"/>
</dbReference>
<dbReference type="Gene3D" id="3.40.50.2300">
    <property type="match status" value="2"/>
</dbReference>
<sequence>MSPRTTRGAAWAAAALTGSLTLAACGSGGGEGTDDRLRVSVLLPGSISDTGFMQSGHAGVERIRAERSDEVDITFVEEVAAADFEQVLGRMAGESDLVVSVGGQTDADVRAVAATAPDVTFVEIGGPADAEPLENLAYYDPRQPEGAYLAGVVAALTSRSGKIGFIGGAELPEIVNSSHAFENGARSADPGIEVVEPQFLGDFNDPARALQAASADHGVGVDVIGQILNLGKSGLEQAALEAGAHVVGGPIAGDCADGSPYVGYVVTDTGVQIEYAVDAVLDGTWEAAQVPFGLAGDRVGTDFVLCADDPEVEQALDEAAEAIASGAVEPY</sequence>